<organism evidence="4 5">
    <name type="scientific">Amycolatopsis roodepoortensis</name>
    <dbReference type="NCBI Taxonomy" id="700274"/>
    <lineage>
        <taxon>Bacteria</taxon>
        <taxon>Bacillati</taxon>
        <taxon>Actinomycetota</taxon>
        <taxon>Actinomycetes</taxon>
        <taxon>Pseudonocardiales</taxon>
        <taxon>Pseudonocardiaceae</taxon>
        <taxon>Amycolatopsis</taxon>
    </lineage>
</organism>
<dbReference type="Gene3D" id="1.10.630.10">
    <property type="entry name" value="Cytochrome P450"/>
    <property type="match status" value="1"/>
</dbReference>
<name>A0ABR9L6E5_9PSEU</name>
<keyword evidence="2" id="KW-0503">Monooxygenase</keyword>
<dbReference type="SUPFAM" id="SSF48264">
    <property type="entry name" value="Cytochrome P450"/>
    <property type="match status" value="1"/>
</dbReference>
<dbReference type="InterPro" id="IPR036396">
    <property type="entry name" value="Cyt_P450_sf"/>
</dbReference>
<dbReference type="Proteomes" id="UP000656548">
    <property type="component" value="Unassembled WGS sequence"/>
</dbReference>
<comment type="caution">
    <text evidence="4">The sequence shown here is derived from an EMBL/GenBank/DDBJ whole genome shotgun (WGS) entry which is preliminary data.</text>
</comment>
<dbReference type="PROSITE" id="PS51340">
    <property type="entry name" value="MOSC"/>
    <property type="match status" value="1"/>
</dbReference>
<dbReference type="PANTHER" id="PTHR46696:SF6">
    <property type="entry name" value="P450, PUTATIVE (EUROFUNG)-RELATED"/>
    <property type="match status" value="1"/>
</dbReference>
<keyword evidence="2" id="KW-0349">Heme</keyword>
<gene>
    <name evidence="4" type="ORF">H4W30_003336</name>
</gene>
<accession>A0ABR9L6E5</accession>
<sequence>MTSTRQDPIERLTRRFDYHDPEYTPEVAEIVNREIGKNEGVTYSEAHGGMWILSRYEQVKAAFKDHATYSSGSGVFFPRAAGTPKFSPIDFDPPEHRARRRLMSPPLQQDVVRSLESQVAELTSRMVRPMVERGHGDFTGEVSKPLAIGVLAIALGLSESAQHQIRELTTTLWARLSKNPDLTDFWPEFRQLVSEEVRRAKEEPGDSYLSRLVGAELNGEPLSEETLQSIIVSYCIAGHETTMNTISRMLWYLGSNPLLQERLKAEPDLMPVAADETLRRWCPTDRFTRVTTRDVTIAGTAIPEGSRVVFLLDAANRDPDKFPDPDTFSLDRGNSHQHLSFGFGIHHCMGAHLARLELRIVLQELARHPVYHLTEDPGRHFENGRHIVFEKVPVKFETS</sequence>
<keyword evidence="5" id="KW-1185">Reference proteome</keyword>
<dbReference type="InterPro" id="IPR017972">
    <property type="entry name" value="Cyt_P450_CS"/>
</dbReference>
<keyword evidence="2" id="KW-0408">Iron</keyword>
<dbReference type="PRINTS" id="PR00359">
    <property type="entry name" value="BP450"/>
</dbReference>
<keyword evidence="2" id="KW-0479">Metal-binding</keyword>
<comment type="similarity">
    <text evidence="1 2">Belongs to the cytochrome P450 family.</text>
</comment>
<proteinExistence type="inferred from homology"/>
<dbReference type="InterPro" id="IPR005302">
    <property type="entry name" value="MoCF_Sase_C"/>
</dbReference>
<feature type="domain" description="MOSC" evidence="3">
    <location>
        <begin position="282"/>
        <end position="399"/>
    </location>
</feature>
<dbReference type="InterPro" id="IPR001128">
    <property type="entry name" value="Cyt_P450"/>
</dbReference>
<evidence type="ECO:0000313" key="5">
    <source>
        <dbReference type="Proteomes" id="UP000656548"/>
    </source>
</evidence>
<evidence type="ECO:0000256" key="1">
    <source>
        <dbReference type="ARBA" id="ARBA00010617"/>
    </source>
</evidence>
<protein>
    <submittedName>
        <fullName evidence="4">Cytochrome P450</fullName>
    </submittedName>
</protein>
<evidence type="ECO:0000256" key="2">
    <source>
        <dbReference type="RuleBase" id="RU000461"/>
    </source>
</evidence>
<dbReference type="PROSITE" id="PS00086">
    <property type="entry name" value="CYTOCHROME_P450"/>
    <property type="match status" value="1"/>
</dbReference>
<evidence type="ECO:0000259" key="3">
    <source>
        <dbReference type="PROSITE" id="PS51340"/>
    </source>
</evidence>
<dbReference type="Pfam" id="PF00067">
    <property type="entry name" value="p450"/>
    <property type="match status" value="1"/>
</dbReference>
<dbReference type="PRINTS" id="PR00385">
    <property type="entry name" value="P450"/>
</dbReference>
<dbReference type="PANTHER" id="PTHR46696">
    <property type="entry name" value="P450, PUTATIVE (EUROFUNG)-RELATED"/>
    <property type="match status" value="1"/>
</dbReference>
<reference evidence="4 5" key="1">
    <citation type="submission" date="2020-10" db="EMBL/GenBank/DDBJ databases">
        <title>Sequencing the genomes of 1000 actinobacteria strains.</title>
        <authorList>
            <person name="Klenk H.-P."/>
        </authorList>
    </citation>
    <scope>NUCLEOTIDE SEQUENCE [LARGE SCALE GENOMIC DNA]</scope>
    <source>
        <strain evidence="4 5">DSM 46661</strain>
    </source>
</reference>
<dbReference type="RefSeq" id="WP_192743597.1">
    <property type="nucleotide sequence ID" value="NZ_CP102415.1"/>
</dbReference>
<keyword evidence="2" id="KW-0560">Oxidoreductase</keyword>
<dbReference type="InterPro" id="IPR002397">
    <property type="entry name" value="Cyt_P450_B"/>
</dbReference>
<dbReference type="EMBL" id="JADBEJ010000004">
    <property type="protein sequence ID" value="MBE1576289.1"/>
    <property type="molecule type" value="Genomic_DNA"/>
</dbReference>
<evidence type="ECO:0000313" key="4">
    <source>
        <dbReference type="EMBL" id="MBE1576289.1"/>
    </source>
</evidence>